<proteinExistence type="predicted"/>
<evidence type="ECO:0000313" key="1">
    <source>
        <dbReference type="EMBL" id="KXT15979.1"/>
    </source>
</evidence>
<sequence>MLEAKDLRFRWKACTAHSCISFLEAYPKVASAFSKTLNRPSRQAWSVDALKNHFFEAVLALAEVSLVCYINALDECNEEDARDMNLVDAKLAERQPFLGQLFKLPLTLRQEMAWKQSLKANKSKITILQNTPEKFCIWKKTTIAERIKSKIQARAAGIFLWVVLVARISNKASDR</sequence>
<dbReference type="STRING" id="113226.A0A139IMN0"/>
<dbReference type="OrthoDB" id="3650323at2759"/>
<protein>
    <submittedName>
        <fullName evidence="1">Uncharacterized protein</fullName>
    </submittedName>
</protein>
<organism evidence="1 2">
    <name type="scientific">Pseudocercospora musae</name>
    <dbReference type="NCBI Taxonomy" id="113226"/>
    <lineage>
        <taxon>Eukaryota</taxon>
        <taxon>Fungi</taxon>
        <taxon>Dikarya</taxon>
        <taxon>Ascomycota</taxon>
        <taxon>Pezizomycotina</taxon>
        <taxon>Dothideomycetes</taxon>
        <taxon>Dothideomycetidae</taxon>
        <taxon>Mycosphaerellales</taxon>
        <taxon>Mycosphaerellaceae</taxon>
        <taxon>Pseudocercospora</taxon>
    </lineage>
</organism>
<dbReference type="AlphaFoldDB" id="A0A139IMN0"/>
<dbReference type="EMBL" id="LFZO01000047">
    <property type="protein sequence ID" value="KXT15979.1"/>
    <property type="molecule type" value="Genomic_DNA"/>
</dbReference>
<dbReference type="Proteomes" id="UP000073492">
    <property type="component" value="Unassembled WGS sequence"/>
</dbReference>
<name>A0A139IMN0_9PEZI</name>
<evidence type="ECO:0000313" key="2">
    <source>
        <dbReference type="Proteomes" id="UP000073492"/>
    </source>
</evidence>
<reference evidence="1 2" key="1">
    <citation type="submission" date="2015-07" db="EMBL/GenBank/DDBJ databases">
        <title>Comparative genomics of the Sigatoka disease complex on banana suggests a link between parallel evolutionary changes in Pseudocercospora fijiensis and Pseudocercospora eumusae and increased virulence on the banana host.</title>
        <authorList>
            <person name="Chang T.-C."/>
            <person name="Salvucci A."/>
            <person name="Crous P.W."/>
            <person name="Stergiopoulos I."/>
        </authorList>
    </citation>
    <scope>NUCLEOTIDE SEQUENCE [LARGE SCALE GENOMIC DNA]</scope>
    <source>
        <strain evidence="1 2">CBS 116634</strain>
    </source>
</reference>
<accession>A0A139IMN0</accession>
<keyword evidence="2" id="KW-1185">Reference proteome</keyword>
<gene>
    <name evidence="1" type="ORF">AC579_1463</name>
</gene>
<comment type="caution">
    <text evidence="1">The sequence shown here is derived from an EMBL/GenBank/DDBJ whole genome shotgun (WGS) entry which is preliminary data.</text>
</comment>